<dbReference type="InterPro" id="IPR053729">
    <property type="entry name" value="MAD2L1BP_domain_sf"/>
</dbReference>
<dbReference type="PANTHER" id="PTHR15681:SF1">
    <property type="entry name" value="MAD2L1-BINDING PROTEIN"/>
    <property type="match status" value="1"/>
</dbReference>
<reference evidence="1" key="1">
    <citation type="journal article" date="2023" name="G3 (Bethesda)">
        <title>Whole genome assemblies of Zophobas morio and Tenebrio molitor.</title>
        <authorList>
            <person name="Kaur S."/>
            <person name="Stinson S.A."/>
            <person name="diCenzo G.C."/>
        </authorList>
    </citation>
    <scope>NUCLEOTIDE SEQUENCE</scope>
    <source>
        <strain evidence="1">QUZm001</strain>
    </source>
</reference>
<dbReference type="EMBL" id="JALNTZ010000006">
    <property type="protein sequence ID" value="KAJ3650144.1"/>
    <property type="molecule type" value="Genomic_DNA"/>
</dbReference>
<dbReference type="Gene3D" id="3.30.900.20">
    <property type="match status" value="1"/>
</dbReference>
<name>A0AA38I9X0_9CUCU</name>
<dbReference type="InterPro" id="IPR009511">
    <property type="entry name" value="MAD1/Cdc20-bound-Mad2-bd"/>
</dbReference>
<dbReference type="Proteomes" id="UP001168821">
    <property type="component" value="Unassembled WGS sequence"/>
</dbReference>
<organism evidence="1 2">
    <name type="scientific">Zophobas morio</name>
    <dbReference type="NCBI Taxonomy" id="2755281"/>
    <lineage>
        <taxon>Eukaryota</taxon>
        <taxon>Metazoa</taxon>
        <taxon>Ecdysozoa</taxon>
        <taxon>Arthropoda</taxon>
        <taxon>Hexapoda</taxon>
        <taxon>Insecta</taxon>
        <taxon>Pterygota</taxon>
        <taxon>Neoptera</taxon>
        <taxon>Endopterygota</taxon>
        <taxon>Coleoptera</taxon>
        <taxon>Polyphaga</taxon>
        <taxon>Cucujiformia</taxon>
        <taxon>Tenebrionidae</taxon>
        <taxon>Zophobas</taxon>
    </lineage>
</organism>
<sequence length="288" mass="32689">MTTSNKLTNQSGVNSVINLTLSDFILTPGSCALLVNEVMKNLLYHRSQIPYPYAWLKNIINKKRRNLEDDDSKNTSNFTLSRHYQVVSTVYDSTETVMANIIKVFACYGFKLKEVVFVIGVTPLCPKEVFTIKISSMAHDHIERNHAAENSKKQPKVLRTIFLDNHWMNLIENSLPCSNMYIFLKLTGTKDLGIKEDSIFIPSKPLSLSPSVKHTVISLNYVKTQLLCCDNLEIFKDSNNVYCLKEVDHVNVNQPATLGSTDVWLQSKTSIKGFKDCFINKVSANELW</sequence>
<dbReference type="GO" id="GO:0007096">
    <property type="term" value="P:regulation of exit from mitosis"/>
    <property type="evidence" value="ECO:0007669"/>
    <property type="project" value="InterPro"/>
</dbReference>
<evidence type="ECO:0000313" key="1">
    <source>
        <dbReference type="EMBL" id="KAJ3650144.1"/>
    </source>
</evidence>
<gene>
    <name evidence="1" type="ORF">Zmor_021852</name>
</gene>
<dbReference type="GO" id="GO:0005634">
    <property type="term" value="C:nucleus"/>
    <property type="evidence" value="ECO:0007669"/>
    <property type="project" value="InterPro"/>
</dbReference>
<protein>
    <submittedName>
        <fullName evidence="1">Uncharacterized protein</fullName>
    </submittedName>
</protein>
<keyword evidence="2" id="KW-1185">Reference proteome</keyword>
<dbReference type="AlphaFoldDB" id="A0AA38I9X0"/>
<comment type="caution">
    <text evidence="1">The sequence shown here is derived from an EMBL/GenBank/DDBJ whole genome shotgun (WGS) entry which is preliminary data.</text>
</comment>
<evidence type="ECO:0000313" key="2">
    <source>
        <dbReference type="Proteomes" id="UP001168821"/>
    </source>
</evidence>
<proteinExistence type="predicted"/>
<dbReference type="Pfam" id="PF06581">
    <property type="entry name" value="p31comet"/>
    <property type="match status" value="1"/>
</dbReference>
<dbReference type="PANTHER" id="PTHR15681">
    <property type="entry name" value="MAD2L1-BINDING PROTEIN"/>
    <property type="match status" value="1"/>
</dbReference>
<accession>A0AA38I9X0</accession>